<evidence type="ECO:0000313" key="3">
    <source>
        <dbReference type="Proteomes" id="UP000001072"/>
    </source>
</evidence>
<dbReference type="InParanoid" id="F4RMY7"/>
<name>F4RMY7_MELLP</name>
<feature type="compositionally biased region" description="Polar residues" evidence="1">
    <location>
        <begin position="149"/>
        <end position="161"/>
    </location>
</feature>
<feature type="region of interest" description="Disordered" evidence="1">
    <location>
        <begin position="146"/>
        <end position="169"/>
    </location>
</feature>
<feature type="region of interest" description="Disordered" evidence="1">
    <location>
        <begin position="598"/>
        <end position="623"/>
    </location>
</feature>
<evidence type="ECO:0000256" key="1">
    <source>
        <dbReference type="SAM" id="MobiDB-lite"/>
    </source>
</evidence>
<sequence length="623" mass="72748">MHSTSMPEGSLRAKQFPRSWRFLSPPPLMRIARSADKELSRRVLHADCIGSQVVNFRIVLSLILIKCELLRHTLAFQDDQVLVQDSLKAHSGYFDLNKLPQQEMEHESVNSNQVFKHIGLETSGHQSSASRDVNLPQDVIISRPHLSHDVQTQDTPRTSNFRIRDKSVISSSQPRESDLQSAIKEIWIKLINLLRFTPENNMETILHSSVKDLLDPQYLLGLQMSVKDNLVGLERVSDDKVEYDMKVKIRNFQTLTPIAIPAAVSLFYANRLLQKMGEYLMYDEAYRSGAWIKLWNTSTILPFVYFIISCNPSYYMWERIENIAVSAFKAYDELYVLKNSAYDKEDLTRFLLWNTELMHYAARSSDLIELPTETYQPRYLSRTKASPISRILAALLRKPEYEQYTSSKLRVSRREHLTRYIQQCWKSDLEKGYPRKRDGSDSKNSLWDDWISKSEEIGKTSQKIYWSSMRNDLIGRGNNSPILLVRTAAELLPIPKESESNRLFSHHSKEFKEMLDNIQNPIRPKLRLMKRDQDIFHGLSYFLKKHSKRNFRTEANTSENSLDLLSEFLEQDPQSARFVTFWSEFNIYKNDLVYRRNARSKGEASRNADNPNKKRRVSREKNL</sequence>
<proteinExistence type="predicted"/>
<dbReference type="EMBL" id="GL883109">
    <property type="protein sequence ID" value="EGG06305.1"/>
    <property type="molecule type" value="Genomic_DNA"/>
</dbReference>
<dbReference type="OrthoDB" id="2513672at2759"/>
<keyword evidence="3" id="KW-1185">Reference proteome</keyword>
<dbReference type="KEGG" id="mlr:MELLADRAFT_106883"/>
<organism evidence="3">
    <name type="scientific">Melampsora larici-populina (strain 98AG31 / pathotype 3-4-7)</name>
    <name type="common">Poplar leaf rust fungus</name>
    <dbReference type="NCBI Taxonomy" id="747676"/>
    <lineage>
        <taxon>Eukaryota</taxon>
        <taxon>Fungi</taxon>
        <taxon>Dikarya</taxon>
        <taxon>Basidiomycota</taxon>
        <taxon>Pucciniomycotina</taxon>
        <taxon>Pucciniomycetes</taxon>
        <taxon>Pucciniales</taxon>
        <taxon>Melampsoraceae</taxon>
        <taxon>Melampsora</taxon>
    </lineage>
</organism>
<dbReference type="AlphaFoldDB" id="F4RMY7"/>
<evidence type="ECO:0000313" key="2">
    <source>
        <dbReference type="EMBL" id="EGG06305.1"/>
    </source>
</evidence>
<protein>
    <submittedName>
        <fullName evidence="2">Uncharacterized protein</fullName>
    </submittedName>
</protein>
<gene>
    <name evidence="2" type="ORF">MELLADRAFT_106883</name>
</gene>
<feature type="compositionally biased region" description="Basic residues" evidence="1">
    <location>
        <begin position="613"/>
        <end position="623"/>
    </location>
</feature>
<dbReference type="GeneID" id="18923022"/>
<dbReference type="VEuPathDB" id="FungiDB:MELLADRAFT_106883"/>
<accession>F4RMY7</accession>
<dbReference type="RefSeq" id="XP_007410543.1">
    <property type="nucleotide sequence ID" value="XM_007410481.1"/>
</dbReference>
<dbReference type="Proteomes" id="UP000001072">
    <property type="component" value="Unassembled WGS sequence"/>
</dbReference>
<reference evidence="3" key="1">
    <citation type="journal article" date="2011" name="Proc. Natl. Acad. Sci. U.S.A.">
        <title>Obligate biotrophy features unraveled by the genomic analysis of rust fungi.</title>
        <authorList>
            <person name="Duplessis S."/>
            <person name="Cuomo C.A."/>
            <person name="Lin Y.-C."/>
            <person name="Aerts A."/>
            <person name="Tisserant E."/>
            <person name="Veneault-Fourrey C."/>
            <person name="Joly D.L."/>
            <person name="Hacquard S."/>
            <person name="Amselem J."/>
            <person name="Cantarel B.L."/>
            <person name="Chiu R."/>
            <person name="Coutinho P.M."/>
            <person name="Feau N."/>
            <person name="Field M."/>
            <person name="Frey P."/>
            <person name="Gelhaye E."/>
            <person name="Goldberg J."/>
            <person name="Grabherr M.G."/>
            <person name="Kodira C.D."/>
            <person name="Kohler A."/>
            <person name="Kuees U."/>
            <person name="Lindquist E.A."/>
            <person name="Lucas S.M."/>
            <person name="Mago R."/>
            <person name="Mauceli E."/>
            <person name="Morin E."/>
            <person name="Murat C."/>
            <person name="Pangilinan J.L."/>
            <person name="Park R."/>
            <person name="Pearson M."/>
            <person name="Quesneville H."/>
            <person name="Rouhier N."/>
            <person name="Sakthikumar S."/>
            <person name="Salamov A.A."/>
            <person name="Schmutz J."/>
            <person name="Selles B."/>
            <person name="Shapiro H."/>
            <person name="Tanguay P."/>
            <person name="Tuskan G.A."/>
            <person name="Henrissat B."/>
            <person name="Van de Peer Y."/>
            <person name="Rouze P."/>
            <person name="Ellis J.G."/>
            <person name="Dodds P.N."/>
            <person name="Schein J.E."/>
            <person name="Zhong S."/>
            <person name="Hamelin R.C."/>
            <person name="Grigoriev I.V."/>
            <person name="Szabo L.J."/>
            <person name="Martin F."/>
        </authorList>
    </citation>
    <scope>NUCLEOTIDE SEQUENCE [LARGE SCALE GENOMIC DNA]</scope>
    <source>
        <strain evidence="3">98AG31 / pathotype 3-4-7</strain>
    </source>
</reference>
<dbReference type="HOGENOM" id="CLU_475731_0_0_1"/>